<sequence length="87" mass="9830">MALNISTTYINEGNALIEGMNSLGASKADKNKFETLNAQKDNLFRKGAEELERFTKVNGKNQNILTQLKNIYGTLGDSRNFQRIKNY</sequence>
<dbReference type="AlphaFoldDB" id="A0A2X2RL77"/>
<accession>A0A2X2RL77</accession>
<evidence type="ECO:0000313" key="1">
    <source>
        <dbReference type="EMBL" id="SQA77433.1"/>
    </source>
</evidence>
<organism evidence="1 2">
    <name type="scientific">Capnocytophaga ochracea</name>
    <dbReference type="NCBI Taxonomy" id="1018"/>
    <lineage>
        <taxon>Bacteria</taxon>
        <taxon>Pseudomonadati</taxon>
        <taxon>Bacteroidota</taxon>
        <taxon>Flavobacteriia</taxon>
        <taxon>Flavobacteriales</taxon>
        <taxon>Flavobacteriaceae</taxon>
        <taxon>Capnocytophaga</taxon>
    </lineage>
</organism>
<dbReference type="EMBL" id="UARG01000017">
    <property type="protein sequence ID" value="SQA77433.1"/>
    <property type="molecule type" value="Genomic_DNA"/>
</dbReference>
<gene>
    <name evidence="1" type="ORF">NCTC11546_00643</name>
</gene>
<proteinExistence type="predicted"/>
<dbReference type="Proteomes" id="UP000249891">
    <property type="component" value="Unassembled WGS sequence"/>
</dbReference>
<protein>
    <submittedName>
        <fullName evidence="1">Uncharacterized protein</fullName>
    </submittedName>
</protein>
<reference evidence="1 2" key="1">
    <citation type="submission" date="2018-06" db="EMBL/GenBank/DDBJ databases">
        <authorList>
            <consortium name="Pathogen Informatics"/>
            <person name="Doyle S."/>
        </authorList>
    </citation>
    <scope>NUCLEOTIDE SEQUENCE [LARGE SCALE GENOMIC DNA]</scope>
    <source>
        <strain evidence="1 2">NCTC11546</strain>
    </source>
</reference>
<name>A0A2X2RL77_CAPOC</name>
<evidence type="ECO:0000313" key="2">
    <source>
        <dbReference type="Proteomes" id="UP000249891"/>
    </source>
</evidence>